<evidence type="ECO:0000256" key="1">
    <source>
        <dbReference type="SAM" id="MobiDB-lite"/>
    </source>
</evidence>
<dbReference type="EMBL" id="KZ613859">
    <property type="protein sequence ID" value="PMD54693.1"/>
    <property type="molecule type" value="Genomic_DNA"/>
</dbReference>
<reference evidence="2 3" key="1">
    <citation type="submission" date="2016-04" db="EMBL/GenBank/DDBJ databases">
        <title>A degradative enzymes factory behind the ericoid mycorrhizal symbiosis.</title>
        <authorList>
            <consortium name="DOE Joint Genome Institute"/>
            <person name="Martino E."/>
            <person name="Morin E."/>
            <person name="Grelet G."/>
            <person name="Kuo A."/>
            <person name="Kohler A."/>
            <person name="Daghino S."/>
            <person name="Barry K."/>
            <person name="Choi C."/>
            <person name="Cichocki N."/>
            <person name="Clum A."/>
            <person name="Copeland A."/>
            <person name="Hainaut M."/>
            <person name="Haridas S."/>
            <person name="Labutti K."/>
            <person name="Lindquist E."/>
            <person name="Lipzen A."/>
            <person name="Khouja H.-R."/>
            <person name="Murat C."/>
            <person name="Ohm R."/>
            <person name="Olson A."/>
            <person name="Spatafora J."/>
            <person name="Veneault-Fourrey C."/>
            <person name="Henrissat B."/>
            <person name="Grigoriev I."/>
            <person name="Martin F."/>
            <person name="Perotto S."/>
        </authorList>
    </citation>
    <scope>NUCLEOTIDE SEQUENCE [LARGE SCALE GENOMIC DNA]</scope>
    <source>
        <strain evidence="2 3">E</strain>
    </source>
</reference>
<name>A0A2J6SVJ7_9HELO</name>
<gene>
    <name evidence="2" type="ORF">K444DRAFT_618059</name>
</gene>
<proteinExistence type="predicted"/>
<dbReference type="RefSeq" id="XP_024731597.1">
    <property type="nucleotide sequence ID" value="XM_024881247.1"/>
</dbReference>
<dbReference type="OrthoDB" id="185373at2759"/>
<sequence length="725" mass="83002">MQVLWSRAQARAACRCGSCLHAAIARRTTTAAGRRRLKVSDLFIACYSTILATAAFADAKVKEDRRKEWDRVIEEAKAGIPPNEPEYVEGTQSQPITDSLGPTKSSDGKPNAQNSLSKPTWGRNGWTAPPRIQETALESKLRILNSKLKEVSISPESVAEQEAVKITSPDIDIDNQWVEEDWDRELQPREPRRQLHLRKMEEMIAKLVDRLLRQTSIYSVESSAAPGPNDIREQMNEMAQRIGMLRTGFTRLPTYSWDDMESVQEQRSALHRSLTALCYRTDPSKPSIDLMLAKVCYNLLISTAPPSIFTYNTLLREFNRLRQPNLTEIVIDSYFYESKLKLTRTTGRLILDHYRIKKDPHGFSAVSKRMGGHDKSMHIKRRHVDVLWMHKVKEWAMTNRVIHREAFLYQKMPREAAIFDSLICGSLEMKRVRCAIRYVRAAFRDGWEVTSETLCKVIKSCLAEFDRLAGISLLRAILGWAMNYDIPTTFYSKMVRSHVYRLLSLCGISPSLGSKQGLPLRLPGDLLEQMLLRMNVESVTDSVERFGERILFLEHLCCTNRSETSTGLDSASQALEFLKRADNWDRIRARRQHQGALEGRWTRIRALESMLGMHWNKINARQVELLPLAFARLTTEQKNQYLEWIRLVEQRGEAVETSERIEFLSHLVRMQNQGRIPRVKAAPPSVLRSGWKKRLLTKDAIEPQQPSPLVSIFPVSTPVHPAATA</sequence>
<evidence type="ECO:0000313" key="2">
    <source>
        <dbReference type="EMBL" id="PMD54693.1"/>
    </source>
</evidence>
<feature type="compositionally biased region" description="Polar residues" evidence="1">
    <location>
        <begin position="90"/>
        <end position="105"/>
    </location>
</feature>
<evidence type="ECO:0000313" key="3">
    <source>
        <dbReference type="Proteomes" id="UP000235371"/>
    </source>
</evidence>
<feature type="region of interest" description="Disordered" evidence="1">
    <location>
        <begin position="75"/>
        <end position="128"/>
    </location>
</feature>
<dbReference type="InParanoid" id="A0A2J6SVJ7"/>
<keyword evidence="3" id="KW-1185">Reference proteome</keyword>
<dbReference type="GeneID" id="36589324"/>
<accession>A0A2J6SVJ7</accession>
<dbReference type="AlphaFoldDB" id="A0A2J6SVJ7"/>
<protein>
    <recommendedName>
        <fullName evidence="4">Pentatricopeptide repeat domain-containing protein</fullName>
    </recommendedName>
</protein>
<dbReference type="Proteomes" id="UP000235371">
    <property type="component" value="Unassembled WGS sequence"/>
</dbReference>
<organism evidence="2 3">
    <name type="scientific">Hyaloscypha bicolor E</name>
    <dbReference type="NCBI Taxonomy" id="1095630"/>
    <lineage>
        <taxon>Eukaryota</taxon>
        <taxon>Fungi</taxon>
        <taxon>Dikarya</taxon>
        <taxon>Ascomycota</taxon>
        <taxon>Pezizomycotina</taxon>
        <taxon>Leotiomycetes</taxon>
        <taxon>Helotiales</taxon>
        <taxon>Hyaloscyphaceae</taxon>
        <taxon>Hyaloscypha</taxon>
        <taxon>Hyaloscypha bicolor</taxon>
    </lineage>
</organism>
<evidence type="ECO:0008006" key="4">
    <source>
        <dbReference type="Google" id="ProtNLM"/>
    </source>
</evidence>